<name>A0A7S6VZF0_9GAMM</name>
<reference evidence="1 2" key="1">
    <citation type="submission" date="2020-02" db="EMBL/GenBank/DDBJ databases">
        <title>Tigecycline-resistant Acinetobacter species from pigs and migratory birds.</title>
        <authorList>
            <person name="Chen C."/>
            <person name="Sun J."/>
            <person name="Liao X.-P."/>
            <person name="Liu Y.-H."/>
        </authorList>
    </citation>
    <scope>NUCLEOTIDE SEQUENCE [LARGE SCALE GENOMIC DNA]</scope>
    <source>
        <strain evidence="1 2">YH12207_T</strain>
    </source>
</reference>
<evidence type="ECO:0000313" key="1">
    <source>
        <dbReference type="EMBL" id="QOW47650.1"/>
    </source>
</evidence>
<accession>A0A7S6VZF0</accession>
<dbReference type="Gene3D" id="3.40.50.300">
    <property type="entry name" value="P-loop containing nucleotide triphosphate hydrolases"/>
    <property type="match status" value="1"/>
</dbReference>
<evidence type="ECO:0000313" key="2">
    <source>
        <dbReference type="Proteomes" id="UP000593966"/>
    </source>
</evidence>
<sequence length="566" mass="66240">MTQDFISYLNSLHNLTPAGANALAESQVNTTYFNEIYSEFPIVHHIYNLLTQDKNNIIIITGHAGDGKSTIAFDLIKRLDKKFQQHTFQKHEYSEKYNLNILKDMSELSLIERKKWLTQAFNESNNWLIVSNTGPLLTSISEYLKSIELTQDIESEIFRLLDKEINISDQLENLNQLNLSLNINNKKLFIINIAKLDNIEVALSIFRKIIQHSAWDKLVQDYPQHAIIQNYSTIRNNLEHVIHSIRLLYLYLLNYEKRLTLRQMLAHFCASLTGGYELDETPTQPIIFSDLFFGYQNNLPWEKAFKLPAIHSLHHLNFAGYCSLEIEKMITNLENFKKVDPSLYNFIRNFIQKDQDCQTHQFKAALRRLIFIYNLYPSNYTNAQAQFLSSPNIEKYSKWRLDNQKFTSEYTRHIKKMSLQALNLFFNGINEDKFLNITLKRADSSVFQISQIKICSFMEKEFIVDYCTNKQQPYLALKKDNEIRLELSLPLLDYIQNIIKGNITESLTPIYKTQLERFKLSLIKYSEIDSEDEITLVRTLASGEVQENIIKISLDSKQNKILTLED</sequence>
<gene>
    <name evidence="1" type="ORF">G0028_18195</name>
</gene>
<organism evidence="1 2">
    <name type="scientific">Acinetobacter piscicola</name>
    <dbReference type="NCBI Taxonomy" id="2006115"/>
    <lineage>
        <taxon>Bacteria</taxon>
        <taxon>Pseudomonadati</taxon>
        <taxon>Pseudomonadota</taxon>
        <taxon>Gammaproteobacteria</taxon>
        <taxon>Moraxellales</taxon>
        <taxon>Moraxellaceae</taxon>
        <taxon>Acinetobacter</taxon>
    </lineage>
</organism>
<dbReference type="SUPFAM" id="SSF52540">
    <property type="entry name" value="P-loop containing nucleoside triphosphate hydrolases"/>
    <property type="match status" value="1"/>
</dbReference>
<dbReference type="AlphaFoldDB" id="A0A7S6VZF0"/>
<dbReference type="InterPro" id="IPR027417">
    <property type="entry name" value="P-loop_NTPase"/>
</dbReference>
<protein>
    <submittedName>
        <fullName evidence="1">Uncharacterized protein</fullName>
    </submittedName>
</protein>
<dbReference type="Proteomes" id="UP000593966">
    <property type="component" value="Chromosome"/>
</dbReference>
<keyword evidence="2" id="KW-1185">Reference proteome</keyword>
<proteinExistence type="predicted"/>
<dbReference type="RefSeq" id="WP_180045510.1">
    <property type="nucleotide sequence ID" value="NZ_CP048659.1"/>
</dbReference>
<dbReference type="EMBL" id="CP048659">
    <property type="protein sequence ID" value="QOW47650.1"/>
    <property type="molecule type" value="Genomic_DNA"/>
</dbReference>